<evidence type="ECO:0000313" key="2">
    <source>
        <dbReference type="Proteomes" id="UP001374535"/>
    </source>
</evidence>
<protein>
    <submittedName>
        <fullName evidence="1">Uncharacterized protein</fullName>
    </submittedName>
</protein>
<dbReference type="Proteomes" id="UP001374535">
    <property type="component" value="Chromosome 2"/>
</dbReference>
<accession>A0AAQ3S6Z1</accession>
<gene>
    <name evidence="1" type="ORF">V8G54_008931</name>
</gene>
<dbReference type="AlphaFoldDB" id="A0AAQ3S6Z1"/>
<proteinExistence type="predicted"/>
<reference evidence="1 2" key="1">
    <citation type="journal article" date="2023" name="Life. Sci Alliance">
        <title>Evolutionary insights into 3D genome organization and epigenetic landscape of Vigna mungo.</title>
        <authorList>
            <person name="Junaid A."/>
            <person name="Singh B."/>
            <person name="Bhatia S."/>
        </authorList>
    </citation>
    <scope>NUCLEOTIDE SEQUENCE [LARGE SCALE GENOMIC DNA]</scope>
    <source>
        <strain evidence="1">Urdbean</strain>
    </source>
</reference>
<sequence>MATMSLTVAAPSLSFPSTPSLTKLHSRVLHIKPLHCTPIRQQHVLLLFFAIFEFIQLKSFFHLICLFLIKVDADAAIMCEPCNGKGWLVCDFCKGQKTNIKAENKRIYRRCPSCKAILKLCAFRLGMSCVLTARSSNASLFLISKIPRTELTNNFLFHNFMP</sequence>
<dbReference type="EMBL" id="CP144699">
    <property type="protein sequence ID" value="WVZ21609.1"/>
    <property type="molecule type" value="Genomic_DNA"/>
</dbReference>
<evidence type="ECO:0000313" key="1">
    <source>
        <dbReference type="EMBL" id="WVZ21609.1"/>
    </source>
</evidence>
<keyword evidence="2" id="KW-1185">Reference proteome</keyword>
<organism evidence="1 2">
    <name type="scientific">Vigna mungo</name>
    <name type="common">Black gram</name>
    <name type="synonym">Phaseolus mungo</name>
    <dbReference type="NCBI Taxonomy" id="3915"/>
    <lineage>
        <taxon>Eukaryota</taxon>
        <taxon>Viridiplantae</taxon>
        <taxon>Streptophyta</taxon>
        <taxon>Embryophyta</taxon>
        <taxon>Tracheophyta</taxon>
        <taxon>Spermatophyta</taxon>
        <taxon>Magnoliopsida</taxon>
        <taxon>eudicotyledons</taxon>
        <taxon>Gunneridae</taxon>
        <taxon>Pentapetalae</taxon>
        <taxon>rosids</taxon>
        <taxon>fabids</taxon>
        <taxon>Fabales</taxon>
        <taxon>Fabaceae</taxon>
        <taxon>Papilionoideae</taxon>
        <taxon>50 kb inversion clade</taxon>
        <taxon>NPAAA clade</taxon>
        <taxon>indigoferoid/millettioid clade</taxon>
        <taxon>Phaseoleae</taxon>
        <taxon>Vigna</taxon>
    </lineage>
</organism>
<name>A0AAQ3S6Z1_VIGMU</name>